<protein>
    <submittedName>
        <fullName evidence="3">Xaa-Pro aminopeptidase</fullName>
    </submittedName>
</protein>
<reference evidence="3 4" key="1">
    <citation type="submission" date="2020-08" db="EMBL/GenBank/DDBJ databases">
        <title>Sequencing the genomes of 1000 actinobacteria strains.</title>
        <authorList>
            <person name="Klenk H.-P."/>
        </authorList>
    </citation>
    <scope>NUCLEOTIDE SEQUENCE [LARGE SCALE GENOMIC DNA]</scope>
    <source>
        <strain evidence="3 4">DSM 45584</strain>
    </source>
</reference>
<dbReference type="InterPro" id="IPR000994">
    <property type="entry name" value="Pept_M24"/>
</dbReference>
<dbReference type="InterPro" id="IPR050659">
    <property type="entry name" value="Peptidase_M24B"/>
</dbReference>
<evidence type="ECO:0000259" key="1">
    <source>
        <dbReference type="Pfam" id="PF00557"/>
    </source>
</evidence>
<dbReference type="EMBL" id="JACHIW010000003">
    <property type="protein sequence ID" value="MBB5159863.1"/>
    <property type="molecule type" value="Genomic_DNA"/>
</dbReference>
<keyword evidence="3" id="KW-0378">Hydrolase</keyword>
<dbReference type="InterPro" id="IPR000587">
    <property type="entry name" value="Creatinase_N"/>
</dbReference>
<evidence type="ECO:0000313" key="4">
    <source>
        <dbReference type="Proteomes" id="UP000584374"/>
    </source>
</evidence>
<dbReference type="SUPFAM" id="SSF53092">
    <property type="entry name" value="Creatinase/prolidase N-terminal domain"/>
    <property type="match status" value="1"/>
</dbReference>
<dbReference type="Gene3D" id="3.40.350.10">
    <property type="entry name" value="Creatinase/prolidase N-terminal domain"/>
    <property type="match status" value="1"/>
</dbReference>
<keyword evidence="4" id="KW-1185">Reference proteome</keyword>
<dbReference type="InterPro" id="IPR029149">
    <property type="entry name" value="Creatin/AminoP/Spt16_N"/>
</dbReference>
<dbReference type="SUPFAM" id="SSF55920">
    <property type="entry name" value="Creatinase/aminopeptidase"/>
    <property type="match status" value="1"/>
</dbReference>
<organism evidence="3 4">
    <name type="scientific">Saccharopolyspora phatthalungensis</name>
    <dbReference type="NCBI Taxonomy" id="664693"/>
    <lineage>
        <taxon>Bacteria</taxon>
        <taxon>Bacillati</taxon>
        <taxon>Actinomycetota</taxon>
        <taxon>Actinomycetes</taxon>
        <taxon>Pseudonocardiales</taxon>
        <taxon>Pseudonocardiaceae</taxon>
        <taxon>Saccharopolyspora</taxon>
    </lineage>
</organism>
<name>A0A840QKY5_9PSEU</name>
<dbReference type="Pfam" id="PF00557">
    <property type="entry name" value="Peptidase_M24"/>
    <property type="match status" value="1"/>
</dbReference>
<dbReference type="Proteomes" id="UP000584374">
    <property type="component" value="Unassembled WGS sequence"/>
</dbReference>
<dbReference type="PANTHER" id="PTHR46112:SF3">
    <property type="entry name" value="AMINOPEPTIDASE YPDF"/>
    <property type="match status" value="1"/>
</dbReference>
<dbReference type="Pfam" id="PF01321">
    <property type="entry name" value="Creatinase_N"/>
    <property type="match status" value="1"/>
</dbReference>
<evidence type="ECO:0000313" key="3">
    <source>
        <dbReference type="EMBL" id="MBB5159863.1"/>
    </source>
</evidence>
<feature type="domain" description="Creatinase N-terminal" evidence="2">
    <location>
        <begin position="32"/>
        <end position="180"/>
    </location>
</feature>
<feature type="domain" description="Peptidase M24" evidence="1">
    <location>
        <begin position="188"/>
        <end position="385"/>
    </location>
</feature>
<accession>A0A840QKY5</accession>
<sequence>MSLRFENTLYIFQIHCIGVPVALSDAVYSDMTRARRLLEESSIDAIVVAWPENVGYVSGFYHPDLHLTWERLHVVVWASGHEPVFVVPRPREQNWMANTSQPWGPDDQRPHIDDIRGFDGEHAAAMHVIGDALEEHGITAGTVGVEFRSAPYRIVRGLQKRFPKLTFADAWPLLNEMRKIKTAAEVELITSINQLTAQAMGKVLSTVEPGETERSVASRLTHTLLDAGADELSHTVFGGDCRGGQWHPWPSERLLEKGDVLRADWGIRKNGYRSDIARTTVVGTANAHQRDHFSRILEVFDIVVDSVCPGVVASEIFQLAKKNYERLGLEFRWPIVGHGIGLVLHEEPHLTPEYDDPIVEGMLLEIELGWVDENVGYHYEDLVHVGPSGATCLTGQPGTWRLIESGTR</sequence>
<dbReference type="GO" id="GO:0004177">
    <property type="term" value="F:aminopeptidase activity"/>
    <property type="evidence" value="ECO:0007669"/>
    <property type="project" value="UniProtKB-KW"/>
</dbReference>
<dbReference type="InterPro" id="IPR036005">
    <property type="entry name" value="Creatinase/aminopeptidase-like"/>
</dbReference>
<dbReference type="PANTHER" id="PTHR46112">
    <property type="entry name" value="AMINOPEPTIDASE"/>
    <property type="match status" value="1"/>
</dbReference>
<proteinExistence type="predicted"/>
<keyword evidence="3" id="KW-0645">Protease</keyword>
<keyword evidence="3" id="KW-0031">Aminopeptidase</keyword>
<gene>
    <name evidence="3" type="ORF">BJ970_007463</name>
</gene>
<dbReference type="Gene3D" id="3.90.230.10">
    <property type="entry name" value="Creatinase/methionine aminopeptidase superfamily"/>
    <property type="match status" value="1"/>
</dbReference>
<dbReference type="AlphaFoldDB" id="A0A840QKY5"/>
<comment type="caution">
    <text evidence="3">The sequence shown here is derived from an EMBL/GenBank/DDBJ whole genome shotgun (WGS) entry which is preliminary data.</text>
</comment>
<evidence type="ECO:0000259" key="2">
    <source>
        <dbReference type="Pfam" id="PF01321"/>
    </source>
</evidence>
<dbReference type="RefSeq" id="WP_184732890.1">
    <property type="nucleotide sequence ID" value="NZ_JACHIW010000003.1"/>
</dbReference>
<dbReference type="CDD" id="cd01066">
    <property type="entry name" value="APP_MetAP"/>
    <property type="match status" value="1"/>
</dbReference>